<comment type="caution">
    <text evidence="2">The sequence shown here is derived from an EMBL/GenBank/DDBJ whole genome shotgun (WGS) entry which is preliminary data.</text>
</comment>
<name>A0A8S3E6B4_9BILA</name>
<dbReference type="EMBL" id="CAJOBH010228761">
    <property type="protein sequence ID" value="CAF5062813.1"/>
    <property type="molecule type" value="Genomic_DNA"/>
</dbReference>
<evidence type="ECO:0000256" key="1">
    <source>
        <dbReference type="SAM" id="MobiDB-lite"/>
    </source>
</evidence>
<reference evidence="2" key="1">
    <citation type="submission" date="2021-02" db="EMBL/GenBank/DDBJ databases">
        <authorList>
            <person name="Nowell W R."/>
        </authorList>
    </citation>
    <scope>NUCLEOTIDE SEQUENCE</scope>
</reference>
<feature type="region of interest" description="Disordered" evidence="1">
    <location>
        <begin position="29"/>
        <end position="71"/>
    </location>
</feature>
<feature type="non-terminal residue" evidence="2">
    <location>
        <position position="1"/>
    </location>
</feature>
<sequence length="142" mass="15615">EPNLLLNSGNVFTFDQSIDRTHQISINYSDAIESTRHPTNDTKRTSEGDSGLQNRYTGTSSENSSTANSRCHSSIFIPPLNTLDMGHGFNNGHDHLIDSGKGSSLLTGTSFDVLLNSLKSMREKDLDFIIPNSDDNLIRVTD</sequence>
<accession>A0A8S3E6B4</accession>
<dbReference type="AlphaFoldDB" id="A0A8S3E6B4"/>
<gene>
    <name evidence="2" type="ORF">BYL167_LOCUS59505</name>
</gene>
<protein>
    <submittedName>
        <fullName evidence="2">Uncharacterized protein</fullName>
    </submittedName>
</protein>
<evidence type="ECO:0000313" key="2">
    <source>
        <dbReference type="EMBL" id="CAF5062813.1"/>
    </source>
</evidence>
<dbReference type="Proteomes" id="UP000681967">
    <property type="component" value="Unassembled WGS sequence"/>
</dbReference>
<feature type="compositionally biased region" description="Basic and acidic residues" evidence="1">
    <location>
        <begin position="33"/>
        <end position="47"/>
    </location>
</feature>
<evidence type="ECO:0000313" key="3">
    <source>
        <dbReference type="Proteomes" id="UP000681967"/>
    </source>
</evidence>
<proteinExistence type="predicted"/>
<feature type="compositionally biased region" description="Polar residues" evidence="1">
    <location>
        <begin position="51"/>
        <end position="71"/>
    </location>
</feature>
<organism evidence="2 3">
    <name type="scientific">Rotaria magnacalcarata</name>
    <dbReference type="NCBI Taxonomy" id="392030"/>
    <lineage>
        <taxon>Eukaryota</taxon>
        <taxon>Metazoa</taxon>
        <taxon>Spiralia</taxon>
        <taxon>Gnathifera</taxon>
        <taxon>Rotifera</taxon>
        <taxon>Eurotatoria</taxon>
        <taxon>Bdelloidea</taxon>
        <taxon>Philodinida</taxon>
        <taxon>Philodinidae</taxon>
        <taxon>Rotaria</taxon>
    </lineage>
</organism>